<dbReference type="OrthoDB" id="415590at2759"/>
<dbReference type="PANTHER" id="PTHR16056:SF2">
    <property type="entry name" value="TESTIS-EXPRESSED PROTEIN 10"/>
    <property type="match status" value="1"/>
</dbReference>
<reference evidence="7 8" key="1">
    <citation type="journal article" date="2020" name="Nat. Food">
        <title>A phased Vanilla planifolia genome enables genetic improvement of flavour and production.</title>
        <authorList>
            <person name="Hasing T."/>
            <person name="Tang H."/>
            <person name="Brym M."/>
            <person name="Khazi F."/>
            <person name="Huang T."/>
            <person name="Chambers A.H."/>
        </authorList>
    </citation>
    <scope>NUCLEOTIDE SEQUENCE [LARGE SCALE GENOMIC DNA]</scope>
    <source>
        <tissue evidence="7">Leaf</tissue>
    </source>
</reference>
<evidence type="ECO:0000259" key="5">
    <source>
        <dbReference type="Pfam" id="PF12333"/>
    </source>
</evidence>
<comment type="subcellular location">
    <subcellularLocation>
        <location evidence="1">Nucleus</location>
        <location evidence="1">Nucleolus</location>
    </subcellularLocation>
    <subcellularLocation>
        <location evidence="2">Nucleus</location>
        <location evidence="2">Nucleoplasm</location>
    </subcellularLocation>
</comment>
<evidence type="ECO:0000259" key="6">
    <source>
        <dbReference type="Pfam" id="PF25781"/>
    </source>
</evidence>
<dbReference type="Proteomes" id="UP000636800">
    <property type="component" value="Chromosome 2"/>
</dbReference>
<dbReference type="InterPro" id="IPR057949">
    <property type="entry name" value="TPR_TEX10"/>
</dbReference>
<name>A0A835RUV4_VANPL</name>
<dbReference type="EMBL" id="JADCNL010000002">
    <property type="protein sequence ID" value="KAG0492477.1"/>
    <property type="molecule type" value="Genomic_DNA"/>
</dbReference>
<dbReference type="AlphaFoldDB" id="A0A835RUV4"/>
<keyword evidence="4" id="KW-0539">Nucleus</keyword>
<organism evidence="7 8">
    <name type="scientific">Vanilla planifolia</name>
    <name type="common">Vanilla</name>
    <dbReference type="NCBI Taxonomy" id="51239"/>
    <lineage>
        <taxon>Eukaryota</taxon>
        <taxon>Viridiplantae</taxon>
        <taxon>Streptophyta</taxon>
        <taxon>Embryophyta</taxon>
        <taxon>Tracheophyta</taxon>
        <taxon>Spermatophyta</taxon>
        <taxon>Magnoliopsida</taxon>
        <taxon>Liliopsida</taxon>
        <taxon>Asparagales</taxon>
        <taxon>Orchidaceae</taxon>
        <taxon>Vanilloideae</taxon>
        <taxon>Vanilleae</taxon>
        <taxon>Vanilla</taxon>
    </lineage>
</organism>
<evidence type="ECO:0000256" key="3">
    <source>
        <dbReference type="ARBA" id="ARBA00006427"/>
    </source>
</evidence>
<dbReference type="Pfam" id="PF12333">
    <property type="entry name" value="Ipi1_N"/>
    <property type="match status" value="1"/>
</dbReference>
<dbReference type="Gene3D" id="1.25.10.10">
    <property type="entry name" value="Leucine-rich Repeat Variant"/>
    <property type="match status" value="1"/>
</dbReference>
<accession>A0A835RUV4</accession>
<evidence type="ECO:0008006" key="9">
    <source>
        <dbReference type="Google" id="ProtNLM"/>
    </source>
</evidence>
<dbReference type="FunFam" id="1.25.10.10:FF:000348">
    <property type="entry name" value="uncharacterized protein LOC106763108 isoform X2"/>
    <property type="match status" value="1"/>
</dbReference>
<evidence type="ECO:0000256" key="1">
    <source>
        <dbReference type="ARBA" id="ARBA00004604"/>
    </source>
</evidence>
<feature type="domain" description="TEX10-like TPR repeats" evidence="6">
    <location>
        <begin position="499"/>
        <end position="649"/>
    </location>
</feature>
<comment type="caution">
    <text evidence="7">The sequence shown here is derived from an EMBL/GenBank/DDBJ whole genome shotgun (WGS) entry which is preliminary data.</text>
</comment>
<comment type="similarity">
    <text evidence="3">Belongs to the IPI1/TEX10 family.</text>
</comment>
<dbReference type="InterPro" id="IPR011989">
    <property type="entry name" value="ARM-like"/>
</dbReference>
<protein>
    <recommendedName>
        <fullName evidence="9">Pre-rRNA-processing protein Ipi1 N-terminal domain-containing protein</fullName>
    </recommendedName>
</protein>
<keyword evidence="8" id="KW-1185">Reference proteome</keyword>
<gene>
    <name evidence="7" type="ORF">HPP92_005875</name>
</gene>
<proteinExistence type="inferred from homology"/>
<sequence length="698" mass="80020">MNLLDMGKSKPRAKKSKRGVDFKKIKRKVGRKLPPPKNFTDTSIKSKAIILPEQSIATEKVGLAVDRKGLTLRELFQQTSHHNARTRKAALLGIKDLMLKHPLELKLHKFAIIEKLRERICDNDKVVRETLYQILKCVVFPCLMEELTRPIMSLLLAYVFNAMTHMAADIRLMAFKFFELIVLNYPSSFTLHTQQVFDNYIDILRNYQIYLQDRSNLKNALAGLERCLSFLVGKARECDRRSVLDFDERRCLHSYTSEAQNDFADIFLAVNKFEDLVPALVNCFQESILLFRGMSKNDALSFDCLLCTVGCINHSVELFVATTNKFLGCHGHVSQTDGEPDVVKIDMLGLLKKLWESFPISQPHNVGEKEDERYFILNVKITETFLHLFQWINDNTFPIEKFLRFIECFLLGKVDCGASNKSLLEKNLSTVLPFFPRFISQSIRSWRVPLLKAFTLAYMDCKVDSPACLLYLNAIEEMILPTSSCSMLLCSDPEVLCFLVDWIHKLPKILQCVGDRHTNISKAVLKLILSIGQSSMLNSLLALEFDHIQLLLKEFYVIRRVEDAITYGPFLKLPLDCQELAICCLYYFSSISIDLLESLCSCCLNPSMDVFIVIRVVEVLFSAYKVGHVYISDLFGFLFTLLARFKVHTKWFDAESKDGDFSSRGNFKLLATYVCLCLSRMGDNVLVLKLLWKELSTK</sequence>
<evidence type="ECO:0000256" key="4">
    <source>
        <dbReference type="ARBA" id="ARBA00023242"/>
    </source>
</evidence>
<dbReference type="SUPFAM" id="SSF48371">
    <property type="entry name" value="ARM repeat"/>
    <property type="match status" value="1"/>
</dbReference>
<evidence type="ECO:0000313" key="8">
    <source>
        <dbReference type="Proteomes" id="UP000636800"/>
    </source>
</evidence>
<dbReference type="GO" id="GO:0005634">
    <property type="term" value="C:nucleus"/>
    <property type="evidence" value="ECO:0007669"/>
    <property type="project" value="UniProtKB-SubCell"/>
</dbReference>
<dbReference type="PANTHER" id="PTHR16056">
    <property type="entry name" value="REGULATOR OF MICROTUBULE DYNAMICS PROTEIN"/>
    <property type="match status" value="1"/>
</dbReference>
<dbReference type="Pfam" id="PF25781">
    <property type="entry name" value="TPR_TEX10"/>
    <property type="match status" value="1"/>
</dbReference>
<dbReference type="InterPro" id="IPR024679">
    <property type="entry name" value="Ipi1_N"/>
</dbReference>
<feature type="domain" description="Pre-rRNA-processing protein Ipi1 N-terminal" evidence="5">
    <location>
        <begin position="149"/>
        <end position="207"/>
    </location>
</feature>
<evidence type="ECO:0000256" key="2">
    <source>
        <dbReference type="ARBA" id="ARBA00004642"/>
    </source>
</evidence>
<dbReference type="InterPro" id="IPR016024">
    <property type="entry name" value="ARM-type_fold"/>
</dbReference>
<evidence type="ECO:0000313" key="7">
    <source>
        <dbReference type="EMBL" id="KAG0492477.1"/>
    </source>
</evidence>